<organism evidence="2 3">
    <name type="scientific">Pseudomonas putida</name>
    <name type="common">Arthrobacter siderocapsulatus</name>
    <dbReference type="NCBI Taxonomy" id="303"/>
    <lineage>
        <taxon>Bacteria</taxon>
        <taxon>Pseudomonadati</taxon>
        <taxon>Pseudomonadota</taxon>
        <taxon>Gammaproteobacteria</taxon>
        <taxon>Pseudomonadales</taxon>
        <taxon>Pseudomonadaceae</taxon>
        <taxon>Pseudomonas</taxon>
    </lineage>
</organism>
<dbReference type="PANTHER" id="PTHR34203">
    <property type="entry name" value="METHYLTRANSFERASE, FKBM FAMILY PROTEIN"/>
    <property type="match status" value="1"/>
</dbReference>
<dbReference type="NCBIfam" id="TIGR01444">
    <property type="entry name" value="fkbM_fam"/>
    <property type="match status" value="1"/>
</dbReference>
<proteinExistence type="predicted"/>
<reference evidence="2" key="1">
    <citation type="submission" date="2023-01" db="EMBL/GenBank/DDBJ databases">
        <title>Whole-genome sequence of Pseudomonas putida NBRC 14671.</title>
        <authorList>
            <person name="Morohoshi T."/>
            <person name="Someya N."/>
        </authorList>
    </citation>
    <scope>NUCLEOTIDE SEQUENCE</scope>
    <source>
        <strain evidence="2">NBRC 14671</strain>
    </source>
</reference>
<dbReference type="SUPFAM" id="SSF53335">
    <property type="entry name" value="S-adenosyl-L-methionine-dependent methyltransferases"/>
    <property type="match status" value="1"/>
</dbReference>
<gene>
    <name evidence="2" type="ORF">PPUN14671_25740</name>
</gene>
<accession>A0AA37RBK6</accession>
<evidence type="ECO:0000259" key="1">
    <source>
        <dbReference type="Pfam" id="PF05050"/>
    </source>
</evidence>
<dbReference type="InterPro" id="IPR006342">
    <property type="entry name" value="FkbM_mtfrase"/>
</dbReference>
<name>A0AA37RBK6_PSEPU</name>
<dbReference type="RefSeq" id="WP_284354013.1">
    <property type="nucleotide sequence ID" value="NZ_BSKF01000003.1"/>
</dbReference>
<dbReference type="Proteomes" id="UP001161257">
    <property type="component" value="Unassembled WGS sequence"/>
</dbReference>
<dbReference type="Gene3D" id="3.40.50.150">
    <property type="entry name" value="Vaccinia Virus protein VP39"/>
    <property type="match status" value="1"/>
</dbReference>
<dbReference type="InterPro" id="IPR029063">
    <property type="entry name" value="SAM-dependent_MTases_sf"/>
</dbReference>
<dbReference type="Pfam" id="PF05050">
    <property type="entry name" value="Methyltransf_21"/>
    <property type="match status" value="1"/>
</dbReference>
<comment type="caution">
    <text evidence="2">The sequence shown here is derived from an EMBL/GenBank/DDBJ whole genome shotgun (WGS) entry which is preliminary data.</text>
</comment>
<dbReference type="EMBL" id="BSKJ01000005">
    <property type="protein sequence ID" value="GLO35740.1"/>
    <property type="molecule type" value="Genomic_DNA"/>
</dbReference>
<dbReference type="InterPro" id="IPR052514">
    <property type="entry name" value="SAM-dependent_MTase"/>
</dbReference>
<sequence length="377" mass="41257">MADTTWRFEDFMALRDQANDVKPAHIDPRRPLWIFGAGNFGLSLATAMQQQGFVVGGFVETSPRSDRVAGLPVVNWQQLSQDAPMAQVALGILNRDTPYDALLGIAAKAGFANLLMPWDLYEQFSGALGWRFWLGARASLLNAMERIGRVAEGLADDESRKILYRICAFRLGLDMQYASFSSGEAQYINELTVPALTGREITFVDCGAYDGDSYEALLARPEVSCGQAFLLEPDPGNFVRLVQQVSAKGRNAVCLPLAAAERHSLLTFNAGQGEACAISDQGDGISIAAVALDQMLPAVRVDLIKLDVEGAEAAVLRGAARIIRRNRPVLAVSLYHNPQDLWELPELLSALCSNYRLHIRQHASNTFESVLYAVPDQ</sequence>
<evidence type="ECO:0000313" key="3">
    <source>
        <dbReference type="Proteomes" id="UP001161257"/>
    </source>
</evidence>
<feature type="domain" description="Methyltransferase FkbM" evidence="1">
    <location>
        <begin position="205"/>
        <end position="351"/>
    </location>
</feature>
<protein>
    <recommendedName>
        <fullName evidence="1">Methyltransferase FkbM domain-containing protein</fullName>
    </recommendedName>
</protein>
<dbReference type="AlphaFoldDB" id="A0AA37RBK6"/>
<dbReference type="PANTHER" id="PTHR34203:SF15">
    <property type="entry name" value="SLL1173 PROTEIN"/>
    <property type="match status" value="1"/>
</dbReference>
<evidence type="ECO:0000313" key="2">
    <source>
        <dbReference type="EMBL" id="GLO35740.1"/>
    </source>
</evidence>